<keyword evidence="6" id="KW-0804">Transcription</keyword>
<dbReference type="EMBL" id="NOXT01000123">
    <property type="protein sequence ID" value="OYQ25100.1"/>
    <property type="molecule type" value="Genomic_DNA"/>
</dbReference>
<evidence type="ECO:0000256" key="9">
    <source>
        <dbReference type="SAM" id="MobiDB-lite"/>
    </source>
</evidence>
<evidence type="ECO:0000256" key="1">
    <source>
        <dbReference type="ARBA" id="ARBA00005322"/>
    </source>
</evidence>
<dbReference type="GO" id="GO:0045892">
    <property type="term" value="P:negative regulation of DNA-templated transcription"/>
    <property type="evidence" value="ECO:0007669"/>
    <property type="project" value="InterPro"/>
</dbReference>
<dbReference type="GO" id="GO:0044781">
    <property type="term" value="P:bacterial-type flagellum organization"/>
    <property type="evidence" value="ECO:0007669"/>
    <property type="project" value="UniProtKB-KW"/>
</dbReference>
<dbReference type="InterPro" id="IPR007412">
    <property type="entry name" value="FlgM"/>
</dbReference>
<evidence type="ECO:0000313" key="12">
    <source>
        <dbReference type="Proteomes" id="UP000216991"/>
    </source>
</evidence>
<name>A0A255Y9I2_9SPHN</name>
<keyword evidence="11" id="KW-0282">Flagellum</keyword>
<evidence type="ECO:0000313" key="11">
    <source>
        <dbReference type="EMBL" id="OYQ25100.1"/>
    </source>
</evidence>
<keyword evidence="5" id="KW-0805">Transcription regulation</keyword>
<dbReference type="Proteomes" id="UP000216991">
    <property type="component" value="Unassembled WGS sequence"/>
</dbReference>
<evidence type="ECO:0000256" key="6">
    <source>
        <dbReference type="ARBA" id="ARBA00023163"/>
    </source>
</evidence>
<evidence type="ECO:0000256" key="4">
    <source>
        <dbReference type="ARBA" id="ARBA00022795"/>
    </source>
</evidence>
<feature type="domain" description="Anti-sigma-28 factor FlgM C-terminal" evidence="10">
    <location>
        <begin position="68"/>
        <end position="105"/>
    </location>
</feature>
<keyword evidence="12" id="KW-1185">Reference proteome</keyword>
<sequence>MAVNGVARPVPAERMNRMIDGINGGGGPIRNPFTGRTSGPQAADAKEPARLVARLNPVARGGPGGLVAELASAPPVNRARVAELKAAIAGGRYPIDPQAIADAMIRLERGKP</sequence>
<accession>A0A255Y9I2</accession>
<feature type="region of interest" description="Disordered" evidence="9">
    <location>
        <begin position="17"/>
        <end position="45"/>
    </location>
</feature>
<reference evidence="11 12" key="1">
    <citation type="submission" date="2017-07" db="EMBL/GenBank/DDBJ databases">
        <title>Sandarakinorhabdus cyanobacteriorum sp. nov., a novel bacterium isolated from cyanobacterial aggregates in a eutrophic lake.</title>
        <authorList>
            <person name="Cai H."/>
        </authorList>
    </citation>
    <scope>NUCLEOTIDE SEQUENCE [LARGE SCALE GENOMIC DNA]</scope>
    <source>
        <strain evidence="11 12">TH057</strain>
    </source>
</reference>
<comment type="similarity">
    <text evidence="1">Belongs to the FlgM family.</text>
</comment>
<evidence type="ECO:0000256" key="3">
    <source>
        <dbReference type="ARBA" id="ARBA00022491"/>
    </source>
</evidence>
<gene>
    <name evidence="11" type="primary">flgM</name>
    <name evidence="11" type="ORF">CHU93_14825</name>
</gene>
<evidence type="ECO:0000256" key="8">
    <source>
        <dbReference type="ARBA" id="ARBA00030117"/>
    </source>
</evidence>
<proteinExistence type="inferred from homology"/>
<evidence type="ECO:0000256" key="5">
    <source>
        <dbReference type="ARBA" id="ARBA00023015"/>
    </source>
</evidence>
<dbReference type="Pfam" id="PF04316">
    <property type="entry name" value="FlgM"/>
    <property type="match status" value="1"/>
</dbReference>
<comment type="function">
    <text evidence="7">Responsible for the coupling of flagellin expression to flagellar assembly by preventing expression of the flagellin genes when a component of the middle class of proteins is defective. It negatively regulates flagellar genes by inhibiting the activity of FliA by directly binding to FliA.</text>
</comment>
<keyword evidence="3" id="KW-0678">Repressor</keyword>
<dbReference type="AlphaFoldDB" id="A0A255Y9I2"/>
<dbReference type="SUPFAM" id="SSF101498">
    <property type="entry name" value="Anti-sigma factor FlgM"/>
    <property type="match status" value="1"/>
</dbReference>
<protein>
    <recommendedName>
        <fullName evidence="2">Negative regulator of flagellin synthesis</fullName>
    </recommendedName>
    <alternativeName>
        <fullName evidence="8">Anti-sigma-28 factor</fullName>
    </alternativeName>
</protein>
<organism evidence="11 12">
    <name type="scientific">Sandarakinorhabdus cyanobacteriorum</name>
    <dbReference type="NCBI Taxonomy" id="1981098"/>
    <lineage>
        <taxon>Bacteria</taxon>
        <taxon>Pseudomonadati</taxon>
        <taxon>Pseudomonadota</taxon>
        <taxon>Alphaproteobacteria</taxon>
        <taxon>Sphingomonadales</taxon>
        <taxon>Sphingosinicellaceae</taxon>
        <taxon>Sandarakinorhabdus</taxon>
    </lineage>
</organism>
<keyword evidence="11" id="KW-0966">Cell projection</keyword>
<keyword evidence="4" id="KW-1005">Bacterial flagellum biogenesis</keyword>
<dbReference type="InterPro" id="IPR035890">
    <property type="entry name" value="Anti-sigma-28_factor_FlgM_sf"/>
</dbReference>
<evidence type="ECO:0000256" key="7">
    <source>
        <dbReference type="ARBA" id="ARBA00024739"/>
    </source>
</evidence>
<dbReference type="InterPro" id="IPR031316">
    <property type="entry name" value="FlgM_C"/>
</dbReference>
<evidence type="ECO:0000256" key="2">
    <source>
        <dbReference type="ARBA" id="ARBA00017823"/>
    </source>
</evidence>
<dbReference type="NCBIfam" id="TIGR03824">
    <property type="entry name" value="FlgM_jcvi"/>
    <property type="match status" value="1"/>
</dbReference>
<comment type="caution">
    <text evidence="11">The sequence shown here is derived from an EMBL/GenBank/DDBJ whole genome shotgun (WGS) entry which is preliminary data.</text>
</comment>
<evidence type="ECO:0000259" key="10">
    <source>
        <dbReference type="Pfam" id="PF04316"/>
    </source>
</evidence>
<keyword evidence="11" id="KW-0969">Cilium</keyword>